<comment type="caution">
    <text evidence="2">The sequence shown here is derived from an EMBL/GenBank/DDBJ whole genome shotgun (WGS) entry which is preliminary data.</text>
</comment>
<dbReference type="InterPro" id="IPR045155">
    <property type="entry name" value="Beta-lactam_cat"/>
</dbReference>
<keyword evidence="3" id="KW-1185">Reference proteome</keyword>
<dbReference type="InterPro" id="IPR012338">
    <property type="entry name" value="Beta-lactam/transpept-like"/>
</dbReference>
<dbReference type="GO" id="GO:0030655">
    <property type="term" value="P:beta-lactam antibiotic catabolic process"/>
    <property type="evidence" value="ECO:0007669"/>
    <property type="project" value="InterPro"/>
</dbReference>
<dbReference type="PANTHER" id="PTHR35333:SF3">
    <property type="entry name" value="BETA-LACTAMASE-TYPE TRANSPEPTIDASE FOLD CONTAINING PROTEIN"/>
    <property type="match status" value="1"/>
</dbReference>
<dbReference type="EMBL" id="AZEE01000030">
    <property type="protein sequence ID" value="KRK97058.1"/>
    <property type="molecule type" value="Genomic_DNA"/>
</dbReference>
<organism evidence="2 3">
    <name type="scientific">Secundilactobacillus odoratitofui DSM 19909 = JCM 15043</name>
    <dbReference type="NCBI Taxonomy" id="1423776"/>
    <lineage>
        <taxon>Bacteria</taxon>
        <taxon>Bacillati</taxon>
        <taxon>Bacillota</taxon>
        <taxon>Bacilli</taxon>
        <taxon>Lactobacillales</taxon>
        <taxon>Lactobacillaceae</taxon>
        <taxon>Secundilactobacillus</taxon>
    </lineage>
</organism>
<dbReference type="GO" id="GO:0046677">
    <property type="term" value="P:response to antibiotic"/>
    <property type="evidence" value="ECO:0007669"/>
    <property type="project" value="InterPro"/>
</dbReference>
<gene>
    <name evidence="2" type="ORF">FD04_GL001918</name>
</gene>
<evidence type="ECO:0000259" key="1">
    <source>
        <dbReference type="Pfam" id="PF13354"/>
    </source>
</evidence>
<protein>
    <submittedName>
        <fullName evidence="2">Beta-lactamase class A</fullName>
    </submittedName>
</protein>
<evidence type="ECO:0000313" key="3">
    <source>
        <dbReference type="Proteomes" id="UP000051160"/>
    </source>
</evidence>
<proteinExistence type="predicted"/>
<dbReference type="GO" id="GO:0008800">
    <property type="term" value="F:beta-lactamase activity"/>
    <property type="evidence" value="ECO:0007669"/>
    <property type="project" value="InterPro"/>
</dbReference>
<evidence type="ECO:0000313" key="2">
    <source>
        <dbReference type="EMBL" id="KRK97058.1"/>
    </source>
</evidence>
<dbReference type="Proteomes" id="UP000051160">
    <property type="component" value="Unassembled WGS sequence"/>
</dbReference>
<dbReference type="InterPro" id="IPR000871">
    <property type="entry name" value="Beta-lactam_class-A"/>
</dbReference>
<dbReference type="PATRIC" id="fig|1423776.4.peg.1944"/>
<dbReference type="Gene3D" id="3.40.710.10">
    <property type="entry name" value="DD-peptidase/beta-lactamase superfamily"/>
    <property type="match status" value="1"/>
</dbReference>
<dbReference type="Pfam" id="PF13354">
    <property type="entry name" value="Beta-lactamase2"/>
    <property type="match status" value="1"/>
</dbReference>
<sequence length="313" mass="34549">MTTMTKHLNRFSTFKCWVVAAAVIFGVSVISWETAVVSVKAAETQAVVTQQRAVKAKLQRYVNLVTKDGTTSVAFYNLGAKSTTQAGRAKSARFYAPGKLAVYSKNAHRAYTSASTYKLFVAASIYARINAGTLSRSVTRSSGFQQMILHSRNEFAEHYLGTYGYGRVNNFVAKQNWYKHPFGTGRAARTTAATLVSVLRKLDQQKYPFNQSSSRQQLLSLMSRQVYRSGIPKGAATATKGSRVADKVGWLWSYNNDAGIVTLPNGQRYALVIMTHGHGQHGFSGFPRIARITKNIQTIVYGKATTKQINALY</sequence>
<dbReference type="SUPFAM" id="SSF56601">
    <property type="entry name" value="beta-lactamase/transpeptidase-like"/>
    <property type="match status" value="1"/>
</dbReference>
<dbReference type="PANTHER" id="PTHR35333">
    <property type="entry name" value="BETA-LACTAMASE"/>
    <property type="match status" value="1"/>
</dbReference>
<name>A0A0R1LXN9_9LACO</name>
<feature type="domain" description="Beta-lactamase class A catalytic" evidence="1">
    <location>
        <begin position="175"/>
        <end position="275"/>
    </location>
</feature>
<dbReference type="AlphaFoldDB" id="A0A0R1LXN9"/>
<dbReference type="STRING" id="1423776.FD04_GL001918"/>
<reference evidence="2 3" key="1">
    <citation type="journal article" date="2015" name="Genome Announc.">
        <title>Expanding the biotechnology potential of lactobacilli through comparative genomics of 213 strains and associated genera.</title>
        <authorList>
            <person name="Sun Z."/>
            <person name="Harris H.M."/>
            <person name="McCann A."/>
            <person name="Guo C."/>
            <person name="Argimon S."/>
            <person name="Zhang W."/>
            <person name="Yang X."/>
            <person name="Jeffery I.B."/>
            <person name="Cooney J.C."/>
            <person name="Kagawa T.F."/>
            <person name="Liu W."/>
            <person name="Song Y."/>
            <person name="Salvetti E."/>
            <person name="Wrobel A."/>
            <person name="Rasinkangas P."/>
            <person name="Parkhill J."/>
            <person name="Rea M.C."/>
            <person name="O'Sullivan O."/>
            <person name="Ritari J."/>
            <person name="Douillard F.P."/>
            <person name="Paul Ross R."/>
            <person name="Yang R."/>
            <person name="Briner A.E."/>
            <person name="Felis G.E."/>
            <person name="de Vos W.M."/>
            <person name="Barrangou R."/>
            <person name="Klaenhammer T.R."/>
            <person name="Caufield P.W."/>
            <person name="Cui Y."/>
            <person name="Zhang H."/>
            <person name="O'Toole P.W."/>
        </authorList>
    </citation>
    <scope>NUCLEOTIDE SEQUENCE [LARGE SCALE GENOMIC DNA]</scope>
    <source>
        <strain evidence="2 3">DSM 19909</strain>
    </source>
</reference>
<accession>A0A0R1LXN9</accession>